<gene>
    <name evidence="6" type="ORF">IWQ60_003886</name>
</gene>
<dbReference type="EMBL" id="JANBPT010000175">
    <property type="protein sequence ID" value="KAJ1926329.1"/>
    <property type="molecule type" value="Genomic_DNA"/>
</dbReference>
<comment type="subcellular location">
    <subcellularLocation>
        <location evidence="1">Membrane</location>
        <topology evidence="1">Multi-pass membrane protein</topology>
    </subcellularLocation>
</comment>
<dbReference type="Proteomes" id="UP001150569">
    <property type="component" value="Unassembled WGS sequence"/>
</dbReference>
<keyword evidence="3 5" id="KW-1133">Transmembrane helix</keyword>
<feature type="transmembrane region" description="Helical" evidence="5">
    <location>
        <begin position="219"/>
        <end position="241"/>
    </location>
</feature>
<feature type="transmembrane region" description="Helical" evidence="5">
    <location>
        <begin position="372"/>
        <end position="391"/>
    </location>
</feature>
<feature type="transmembrane region" description="Helical" evidence="5">
    <location>
        <begin position="100"/>
        <end position="119"/>
    </location>
</feature>
<evidence type="ECO:0000256" key="4">
    <source>
        <dbReference type="ARBA" id="ARBA00023136"/>
    </source>
</evidence>
<feature type="transmembrane region" description="Helical" evidence="5">
    <location>
        <begin position="335"/>
        <end position="360"/>
    </location>
</feature>
<keyword evidence="7" id="KW-1185">Reference proteome</keyword>
<dbReference type="SUPFAM" id="SSF103473">
    <property type="entry name" value="MFS general substrate transporter"/>
    <property type="match status" value="1"/>
</dbReference>
<feature type="transmembrane region" description="Helical" evidence="5">
    <location>
        <begin position="140"/>
        <end position="161"/>
    </location>
</feature>
<dbReference type="Gene3D" id="1.20.1250.20">
    <property type="entry name" value="MFS general substrate transporter like domains"/>
    <property type="match status" value="1"/>
</dbReference>
<dbReference type="AlphaFoldDB" id="A0A9W8AEQ0"/>
<feature type="transmembrane region" description="Helical" evidence="5">
    <location>
        <begin position="293"/>
        <end position="315"/>
    </location>
</feature>
<dbReference type="InterPro" id="IPR036259">
    <property type="entry name" value="MFS_trans_sf"/>
</dbReference>
<feature type="transmembrane region" description="Helical" evidence="5">
    <location>
        <begin position="75"/>
        <end position="94"/>
    </location>
</feature>
<feature type="transmembrane region" description="Helical" evidence="5">
    <location>
        <begin position="12"/>
        <end position="32"/>
    </location>
</feature>
<dbReference type="GO" id="GO:0016020">
    <property type="term" value="C:membrane"/>
    <property type="evidence" value="ECO:0007669"/>
    <property type="project" value="UniProtKB-SubCell"/>
</dbReference>
<dbReference type="InterPro" id="IPR051617">
    <property type="entry name" value="UNC-93-like_regulator"/>
</dbReference>
<evidence type="ECO:0000256" key="2">
    <source>
        <dbReference type="ARBA" id="ARBA00022692"/>
    </source>
</evidence>
<keyword evidence="2 5" id="KW-0812">Transmembrane</keyword>
<comment type="caution">
    <text evidence="6">The sequence shown here is derived from an EMBL/GenBank/DDBJ whole genome shotgun (WGS) entry which is preliminary data.</text>
</comment>
<accession>A0A9W8AEQ0</accession>
<evidence type="ECO:0000256" key="1">
    <source>
        <dbReference type="ARBA" id="ARBA00004141"/>
    </source>
</evidence>
<protein>
    <submittedName>
        <fullName evidence="6">Uncharacterized protein</fullName>
    </submittedName>
</protein>
<sequence length="454" mass="49273">MPSLHGSLVNSHTQILLLSVIIFLTFGMYISITNIGNGGQESLQAASYSNLAQNLTSMLSGPFMGGLVNYFGPRWTVLISAVPFALYTTSLLAYPYIQSGAFIIVAGALLGVGSAGVWTPQGMFANNYVGMRAKGAAISFFFIINALSGVLAGALVLGMNFKAEATAISTATYAAFLGLGVAGIALSLGLVDITKVRLPDGSAVRVDKFVGWRTELRDLLRATVAPRILVMAPFLVASQWYSPYQFNGYNAYFFNVRSRGANLLFYRLASIAAAFVCRWLLDRTVWTVRRRGLVVWLLITVLFVGSWAGGLYVQFTDPSVAGQRPPRIDIATGRYWALWPIFTIWGFIDIANNAIILWLIGCLSPQANTVALYIGAMIAWQSLGQAVPWAIDASGVDYRVQCVISAVLGVVGLGSLLVASIQLPDRTEYFGQESRLVIVRLELFERLNVDPGFN</sequence>
<feature type="transmembrane region" description="Helical" evidence="5">
    <location>
        <begin position="173"/>
        <end position="198"/>
    </location>
</feature>
<dbReference type="OrthoDB" id="196103at2759"/>
<evidence type="ECO:0000256" key="3">
    <source>
        <dbReference type="ARBA" id="ARBA00022989"/>
    </source>
</evidence>
<keyword evidence="4 5" id="KW-0472">Membrane</keyword>
<organism evidence="6 7">
    <name type="scientific">Tieghemiomyces parasiticus</name>
    <dbReference type="NCBI Taxonomy" id="78921"/>
    <lineage>
        <taxon>Eukaryota</taxon>
        <taxon>Fungi</taxon>
        <taxon>Fungi incertae sedis</taxon>
        <taxon>Zoopagomycota</taxon>
        <taxon>Kickxellomycotina</taxon>
        <taxon>Dimargaritomycetes</taxon>
        <taxon>Dimargaritales</taxon>
        <taxon>Dimargaritaceae</taxon>
        <taxon>Tieghemiomyces</taxon>
    </lineage>
</organism>
<dbReference type="PANTHER" id="PTHR23294:SF59">
    <property type="entry name" value="UNC93-LIKE PROTEIN C922.05C"/>
    <property type="match status" value="1"/>
</dbReference>
<evidence type="ECO:0000256" key="5">
    <source>
        <dbReference type="SAM" id="Phobius"/>
    </source>
</evidence>
<name>A0A9W8AEQ0_9FUNG</name>
<reference evidence="6" key="1">
    <citation type="submission" date="2022-07" db="EMBL/GenBank/DDBJ databases">
        <title>Phylogenomic reconstructions and comparative analyses of Kickxellomycotina fungi.</title>
        <authorList>
            <person name="Reynolds N.K."/>
            <person name="Stajich J.E."/>
            <person name="Barry K."/>
            <person name="Grigoriev I.V."/>
            <person name="Crous P."/>
            <person name="Smith M.E."/>
        </authorList>
    </citation>
    <scope>NUCLEOTIDE SEQUENCE</scope>
    <source>
        <strain evidence="6">RSA 861</strain>
    </source>
</reference>
<dbReference type="PANTHER" id="PTHR23294">
    <property type="entry name" value="ET TRANSLATION PRODUCT-RELATED"/>
    <property type="match status" value="1"/>
</dbReference>
<proteinExistence type="predicted"/>
<evidence type="ECO:0000313" key="6">
    <source>
        <dbReference type="EMBL" id="KAJ1926329.1"/>
    </source>
</evidence>
<evidence type="ECO:0000313" key="7">
    <source>
        <dbReference type="Proteomes" id="UP001150569"/>
    </source>
</evidence>
<feature type="transmembrane region" description="Helical" evidence="5">
    <location>
        <begin position="403"/>
        <end position="423"/>
    </location>
</feature>
<feature type="transmembrane region" description="Helical" evidence="5">
    <location>
        <begin position="261"/>
        <end position="281"/>
    </location>
</feature>